<evidence type="ECO:0000256" key="3">
    <source>
        <dbReference type="ARBA" id="ARBA00022552"/>
    </source>
</evidence>
<name>A0A8J5FAG2_ZINOF</name>
<keyword evidence="4" id="KW-0143">Chaperone</keyword>
<dbReference type="Gene3D" id="2.30.30.240">
    <property type="entry name" value="PRC-barrel domain"/>
    <property type="match status" value="1"/>
</dbReference>
<dbReference type="FunFam" id="2.30.30.240:FF:000002">
    <property type="entry name" value="Ribosome maturation factor rimM"/>
    <property type="match status" value="1"/>
</dbReference>
<dbReference type="InterPro" id="IPR036976">
    <property type="entry name" value="RimM_N_sf"/>
</dbReference>
<dbReference type="Pfam" id="PF01782">
    <property type="entry name" value="RimM"/>
    <property type="match status" value="1"/>
</dbReference>
<dbReference type="GO" id="GO:0043022">
    <property type="term" value="F:ribosome binding"/>
    <property type="evidence" value="ECO:0007669"/>
    <property type="project" value="InterPro"/>
</dbReference>
<dbReference type="InterPro" id="IPR011961">
    <property type="entry name" value="RimM"/>
</dbReference>
<evidence type="ECO:0008006" key="9">
    <source>
        <dbReference type="Google" id="ProtNLM"/>
    </source>
</evidence>
<keyword evidence="2" id="KW-0690">Ribosome biogenesis</keyword>
<protein>
    <recommendedName>
        <fullName evidence="9">Ribosome maturation factor RimM</fullName>
    </recommendedName>
</protein>
<dbReference type="PANTHER" id="PTHR33692">
    <property type="entry name" value="RIBOSOME MATURATION FACTOR RIMM"/>
    <property type="match status" value="1"/>
</dbReference>
<feature type="domain" description="Ribosome maturation factor RimM PRC barrel" evidence="6">
    <location>
        <begin position="190"/>
        <end position="275"/>
    </location>
</feature>
<dbReference type="NCBIfam" id="TIGR02273">
    <property type="entry name" value="16S_RimM"/>
    <property type="match status" value="1"/>
</dbReference>
<reference evidence="7 8" key="1">
    <citation type="submission" date="2020-08" db="EMBL/GenBank/DDBJ databases">
        <title>Plant Genome Project.</title>
        <authorList>
            <person name="Zhang R.-G."/>
        </authorList>
    </citation>
    <scope>NUCLEOTIDE SEQUENCE [LARGE SCALE GENOMIC DNA]</scope>
    <source>
        <tissue evidence="7">Rhizome</tissue>
    </source>
</reference>
<dbReference type="SUPFAM" id="SSF50447">
    <property type="entry name" value="Translation proteins"/>
    <property type="match status" value="1"/>
</dbReference>
<comment type="caution">
    <text evidence="7">The sequence shown here is derived from an EMBL/GenBank/DDBJ whole genome shotgun (WGS) entry which is preliminary data.</text>
</comment>
<dbReference type="InterPro" id="IPR029044">
    <property type="entry name" value="Nucleotide-diphossugar_trans"/>
</dbReference>
<dbReference type="Pfam" id="PF24986">
    <property type="entry name" value="PRC_RimM"/>
    <property type="match status" value="1"/>
</dbReference>
<organism evidence="7 8">
    <name type="scientific">Zingiber officinale</name>
    <name type="common">Ginger</name>
    <name type="synonym">Amomum zingiber</name>
    <dbReference type="NCBI Taxonomy" id="94328"/>
    <lineage>
        <taxon>Eukaryota</taxon>
        <taxon>Viridiplantae</taxon>
        <taxon>Streptophyta</taxon>
        <taxon>Embryophyta</taxon>
        <taxon>Tracheophyta</taxon>
        <taxon>Spermatophyta</taxon>
        <taxon>Magnoliopsida</taxon>
        <taxon>Liliopsida</taxon>
        <taxon>Zingiberales</taxon>
        <taxon>Zingiberaceae</taxon>
        <taxon>Zingiber</taxon>
    </lineage>
</organism>
<dbReference type="Gene3D" id="3.90.550.10">
    <property type="entry name" value="Spore Coat Polysaccharide Biosynthesis Protein SpsA, Chain A"/>
    <property type="match status" value="1"/>
</dbReference>
<evidence type="ECO:0000259" key="5">
    <source>
        <dbReference type="Pfam" id="PF01782"/>
    </source>
</evidence>
<dbReference type="InterPro" id="IPR056792">
    <property type="entry name" value="PRC_RimM"/>
</dbReference>
<dbReference type="InterPro" id="IPR009000">
    <property type="entry name" value="Transl_B-barrel_sf"/>
</dbReference>
<evidence type="ECO:0000259" key="6">
    <source>
        <dbReference type="Pfam" id="PF24986"/>
    </source>
</evidence>
<keyword evidence="3" id="KW-0698">rRNA processing</keyword>
<accession>A0A8J5FAG2</accession>
<dbReference type="SUPFAM" id="SSF50346">
    <property type="entry name" value="PRC-barrel domain"/>
    <property type="match status" value="1"/>
</dbReference>
<dbReference type="HAMAP" id="MF_00014">
    <property type="entry name" value="Ribosome_mat_RimM"/>
    <property type="match status" value="1"/>
</dbReference>
<evidence type="ECO:0000313" key="8">
    <source>
        <dbReference type="Proteomes" id="UP000734854"/>
    </source>
</evidence>
<dbReference type="GO" id="GO:0005840">
    <property type="term" value="C:ribosome"/>
    <property type="evidence" value="ECO:0007669"/>
    <property type="project" value="InterPro"/>
</dbReference>
<sequence length="429" mass="47358">MKPSILVGTPCRLPLLPSRRRFLANPEIVDRLPFASIVSASRCIVPVLLAGPRAVAVSAEDAVGLGGGGEGGRGEGGGGDFQECEFVQVGYISSIHGIKGEVRVTPLTDFPEIRFCTPGIRWLKTRVSGKELISQVQLTGGRGHSGQKSWIVSFSGIDTMDKAKQIVGSTLLVRESDRPDLEEGEFYTRDLVGMRVALKESRTLVGMVTKVVNYGASDLLHVMLATEDSQDWGNLSEEPDLNSHVQHVWVPFVEAIVPDVDMDKREMLITPPKGLLELNLRPDTRPKKERRQLEWKERKKLERHLAVAKRKLAEMGQTHVLEGLRIGEKAQKNLLARQIINIDFKMLQHAIQSFNNPSKRHQAYYSNSSRVDPDRSGHCERCTVAALSELSTISTGDKALGARKPSSTQNGVSRANRTTLLISIDFEAN</sequence>
<gene>
    <name evidence="7" type="ORF">ZIOFF_060232</name>
</gene>
<dbReference type="PANTHER" id="PTHR33692:SF1">
    <property type="entry name" value="RIBOSOME MATURATION FACTOR RIMM"/>
    <property type="match status" value="1"/>
</dbReference>
<evidence type="ECO:0000256" key="2">
    <source>
        <dbReference type="ARBA" id="ARBA00022517"/>
    </source>
</evidence>
<dbReference type="EMBL" id="JACMSC010000016">
    <property type="protein sequence ID" value="KAG6483584.1"/>
    <property type="molecule type" value="Genomic_DNA"/>
</dbReference>
<keyword evidence="1" id="KW-0963">Cytoplasm</keyword>
<feature type="domain" description="RimM N-terminal" evidence="5">
    <location>
        <begin position="88"/>
        <end position="176"/>
    </location>
</feature>
<dbReference type="InterPro" id="IPR011033">
    <property type="entry name" value="PRC_barrel-like_sf"/>
</dbReference>
<dbReference type="InterPro" id="IPR002676">
    <property type="entry name" value="RimM_N"/>
</dbReference>
<keyword evidence="8" id="KW-1185">Reference proteome</keyword>
<dbReference type="GO" id="GO:0006364">
    <property type="term" value="P:rRNA processing"/>
    <property type="evidence" value="ECO:0007669"/>
    <property type="project" value="UniProtKB-KW"/>
</dbReference>
<dbReference type="Proteomes" id="UP000734854">
    <property type="component" value="Unassembled WGS sequence"/>
</dbReference>
<dbReference type="SUPFAM" id="SSF53448">
    <property type="entry name" value="Nucleotide-diphospho-sugar transferases"/>
    <property type="match status" value="1"/>
</dbReference>
<evidence type="ECO:0000256" key="1">
    <source>
        <dbReference type="ARBA" id="ARBA00022490"/>
    </source>
</evidence>
<proteinExistence type="inferred from homology"/>
<evidence type="ECO:0000256" key="4">
    <source>
        <dbReference type="ARBA" id="ARBA00023186"/>
    </source>
</evidence>
<dbReference type="AlphaFoldDB" id="A0A8J5FAG2"/>
<evidence type="ECO:0000313" key="7">
    <source>
        <dbReference type="EMBL" id="KAG6483584.1"/>
    </source>
</evidence>
<dbReference type="Gene3D" id="2.40.30.60">
    <property type="entry name" value="RimM"/>
    <property type="match status" value="1"/>
</dbReference>